<name>A0A653XJJ8_SPHMU</name>
<dbReference type="RefSeq" id="WP_070562457.1">
    <property type="nucleotide sequence ID" value="NZ_DAIQJZ010000115.1"/>
</dbReference>
<evidence type="ECO:0000313" key="2">
    <source>
        <dbReference type="EMBL" id="VXC30271.1"/>
    </source>
</evidence>
<dbReference type="AlphaFoldDB" id="A0A653XJJ8"/>
<proteinExistence type="predicted"/>
<accession>A0A653XJJ8</accession>
<gene>
    <name evidence="2" type="ORF">SPHINGO8BC_10034</name>
</gene>
<keyword evidence="1" id="KW-0175">Coiled coil</keyword>
<sequence>MLTNYFKAKKAFELNPHPFELGNILGLKMGYEDNHFLLKVYDLEENVFQDYYRYHLEYYLSGGNRSEKDFFYHVWHIVSDRIDYFKGQDPFSVKHSLHISNIRKLNEFLDFLSPLDKWNIRPNGMLIKEKDEQILGLKSELEILQKKLADLEKYEVSVKPMVQDGHLATFIDLLQQMKNLKLPSGRKLLVSDHESPYYKMVSKYFVYNGKDIPVNTARNYFVQKDPKDSMKGVKIPDDKKLFQIIPIKQD</sequence>
<reference evidence="2 3" key="1">
    <citation type="submission" date="2019-10" db="EMBL/GenBank/DDBJ databases">
        <authorList>
            <person name="Karimi E."/>
        </authorList>
    </citation>
    <scope>NUCLEOTIDE SEQUENCE [LARGE SCALE GENOMIC DNA]</scope>
    <source>
        <strain evidence="2">Sphingobacterium sp. 8BC</strain>
    </source>
</reference>
<dbReference type="Proteomes" id="UP000432350">
    <property type="component" value="Unassembled WGS sequence"/>
</dbReference>
<protein>
    <submittedName>
        <fullName evidence="2">Uncharacterized protein</fullName>
    </submittedName>
</protein>
<organism evidence="2 3">
    <name type="scientific">Sphingobacterium multivorum</name>
    <dbReference type="NCBI Taxonomy" id="28454"/>
    <lineage>
        <taxon>Bacteria</taxon>
        <taxon>Pseudomonadati</taxon>
        <taxon>Bacteroidota</taxon>
        <taxon>Sphingobacteriia</taxon>
        <taxon>Sphingobacteriales</taxon>
        <taxon>Sphingobacteriaceae</taxon>
        <taxon>Sphingobacterium</taxon>
    </lineage>
</organism>
<feature type="coiled-coil region" evidence="1">
    <location>
        <begin position="127"/>
        <end position="154"/>
    </location>
</feature>
<dbReference type="EMBL" id="CABWMV010000001">
    <property type="protein sequence ID" value="VXC30271.1"/>
    <property type="molecule type" value="Genomic_DNA"/>
</dbReference>
<evidence type="ECO:0000256" key="1">
    <source>
        <dbReference type="SAM" id="Coils"/>
    </source>
</evidence>
<evidence type="ECO:0000313" key="3">
    <source>
        <dbReference type="Proteomes" id="UP000432350"/>
    </source>
</evidence>